<feature type="transmembrane region" description="Helical" evidence="5">
    <location>
        <begin position="373"/>
        <end position="390"/>
    </location>
</feature>
<feature type="transmembrane region" description="Helical" evidence="5">
    <location>
        <begin position="205"/>
        <end position="226"/>
    </location>
</feature>
<dbReference type="STRING" id="6669.E9FX96"/>
<feature type="transmembrane region" description="Helical" evidence="5">
    <location>
        <begin position="176"/>
        <end position="198"/>
    </location>
</feature>
<dbReference type="Pfam" id="PF01490">
    <property type="entry name" value="Aa_trans"/>
    <property type="match status" value="1"/>
</dbReference>
<feature type="transmembrane region" description="Helical" evidence="5">
    <location>
        <begin position="59"/>
        <end position="77"/>
    </location>
</feature>
<reference evidence="7 8" key="1">
    <citation type="journal article" date="2011" name="Science">
        <title>The ecoresponsive genome of Daphnia pulex.</title>
        <authorList>
            <person name="Colbourne J.K."/>
            <person name="Pfrender M.E."/>
            <person name="Gilbert D."/>
            <person name="Thomas W.K."/>
            <person name="Tucker A."/>
            <person name="Oakley T.H."/>
            <person name="Tokishita S."/>
            <person name="Aerts A."/>
            <person name="Arnold G.J."/>
            <person name="Basu M.K."/>
            <person name="Bauer D.J."/>
            <person name="Caceres C.E."/>
            <person name="Carmel L."/>
            <person name="Casola C."/>
            <person name="Choi J.H."/>
            <person name="Detter J.C."/>
            <person name="Dong Q."/>
            <person name="Dusheyko S."/>
            <person name="Eads B.D."/>
            <person name="Frohlich T."/>
            <person name="Geiler-Samerotte K.A."/>
            <person name="Gerlach D."/>
            <person name="Hatcher P."/>
            <person name="Jogdeo S."/>
            <person name="Krijgsveld J."/>
            <person name="Kriventseva E.V."/>
            <person name="Kultz D."/>
            <person name="Laforsch C."/>
            <person name="Lindquist E."/>
            <person name="Lopez J."/>
            <person name="Manak J.R."/>
            <person name="Muller J."/>
            <person name="Pangilinan J."/>
            <person name="Patwardhan R.P."/>
            <person name="Pitluck S."/>
            <person name="Pritham E.J."/>
            <person name="Rechtsteiner A."/>
            <person name="Rho M."/>
            <person name="Rogozin I.B."/>
            <person name="Sakarya O."/>
            <person name="Salamov A."/>
            <person name="Schaack S."/>
            <person name="Shapiro H."/>
            <person name="Shiga Y."/>
            <person name="Skalitzky C."/>
            <person name="Smith Z."/>
            <person name="Souvorov A."/>
            <person name="Sung W."/>
            <person name="Tang Z."/>
            <person name="Tsuchiya D."/>
            <person name="Tu H."/>
            <person name="Vos H."/>
            <person name="Wang M."/>
            <person name="Wolf Y.I."/>
            <person name="Yamagata H."/>
            <person name="Yamada T."/>
            <person name="Ye Y."/>
            <person name="Shaw J.R."/>
            <person name="Andrews J."/>
            <person name="Crease T.J."/>
            <person name="Tang H."/>
            <person name="Lucas S.M."/>
            <person name="Robertson H.M."/>
            <person name="Bork P."/>
            <person name="Koonin E.V."/>
            <person name="Zdobnov E.M."/>
            <person name="Grigoriev I.V."/>
            <person name="Lynch M."/>
            <person name="Boore J.L."/>
        </authorList>
    </citation>
    <scope>NUCLEOTIDE SEQUENCE [LARGE SCALE GENOMIC DNA]</scope>
</reference>
<keyword evidence="4 5" id="KW-0472">Membrane</keyword>
<proteinExistence type="predicted"/>
<name>E9FX96_DAPPU</name>
<dbReference type="HOGENOM" id="CLU_038973_0_0_1"/>
<dbReference type="GO" id="GO:0015179">
    <property type="term" value="F:L-amino acid transmembrane transporter activity"/>
    <property type="evidence" value="ECO:0000318"/>
    <property type="project" value="GO_Central"/>
</dbReference>
<dbReference type="KEGG" id="dpx:DAPPUDRAFT_305508"/>
<comment type="subcellular location">
    <subcellularLocation>
        <location evidence="1">Membrane</location>
        <topology evidence="1">Multi-pass membrane protein</topology>
    </subcellularLocation>
</comment>
<evidence type="ECO:0000256" key="5">
    <source>
        <dbReference type="SAM" id="Phobius"/>
    </source>
</evidence>
<dbReference type="OrthoDB" id="438545at2759"/>
<dbReference type="OMA" id="FAFTGHQ"/>
<evidence type="ECO:0000256" key="2">
    <source>
        <dbReference type="ARBA" id="ARBA00022692"/>
    </source>
</evidence>
<dbReference type="PANTHER" id="PTHR22950:SF652">
    <property type="entry name" value="TRANSMEMBRANE AMINO ACID TRANSPORTER FAMILY PROTEIN"/>
    <property type="match status" value="1"/>
</dbReference>
<feature type="transmembrane region" description="Helical" evidence="5">
    <location>
        <begin position="89"/>
        <end position="109"/>
    </location>
</feature>
<dbReference type="GO" id="GO:0003333">
    <property type="term" value="P:amino acid transmembrane transport"/>
    <property type="evidence" value="ECO:0000318"/>
    <property type="project" value="GO_Central"/>
</dbReference>
<evidence type="ECO:0000313" key="8">
    <source>
        <dbReference type="Proteomes" id="UP000000305"/>
    </source>
</evidence>
<keyword evidence="2 5" id="KW-0812">Transmembrane</keyword>
<evidence type="ECO:0000256" key="1">
    <source>
        <dbReference type="ARBA" id="ARBA00004141"/>
    </source>
</evidence>
<organism evidence="7 8">
    <name type="scientific">Daphnia pulex</name>
    <name type="common">Water flea</name>
    <dbReference type="NCBI Taxonomy" id="6669"/>
    <lineage>
        <taxon>Eukaryota</taxon>
        <taxon>Metazoa</taxon>
        <taxon>Ecdysozoa</taxon>
        <taxon>Arthropoda</taxon>
        <taxon>Crustacea</taxon>
        <taxon>Branchiopoda</taxon>
        <taxon>Diplostraca</taxon>
        <taxon>Cladocera</taxon>
        <taxon>Anomopoda</taxon>
        <taxon>Daphniidae</taxon>
        <taxon>Daphnia</taxon>
    </lineage>
</organism>
<keyword evidence="3 5" id="KW-1133">Transmembrane helix</keyword>
<dbReference type="InParanoid" id="E9FX96"/>
<sequence length="490" mass="52713">MASVIEDAETYQQSGLIVPSFNLEISNDLVPLTNPASDVITLRRTSALGSASRVGTSNLGTVFLIVNAALGAGLLNFPKAFDQAGGIEVALVVQAILVVFVIASLLILAKCSDVNGAETVQAALHGASGKIGQNIGSFCVALYSFGTCITFLIIIGDQFDRALASLYGPNFCSYWYMQREFLIPASSIIFILPLCFSLRIDFLKYVSPVGVLSIVYVVGLIAYEYFEGGYVPGLIKESPDCWTDVFLVVPVICFGYQCHVSAVPIYSCMKERTVKRFSVCMSSAIFICFIAYTVAATFGYLTFGSNVPSDILQAYDASQPHVLIAIVALAAKSCATYPILAFCGREALMSVVHDCGSASSVVTGQHREKWGRILIAITWFTCSLMLAVFIPDIGQVIQILGSLAAVFIFVFPGICLLQVTLRQDPSMIRRKNLVSCLFACALIVVGVFLFGLVLTQAIRIDIATASSERPSQFSPLCNVTQIANLRLVGG</sequence>
<dbReference type="AlphaFoldDB" id="E9FX96"/>
<protein>
    <recommendedName>
        <fullName evidence="6">Amino acid transporter transmembrane domain-containing protein</fullName>
    </recommendedName>
</protein>
<feature type="transmembrane region" description="Helical" evidence="5">
    <location>
        <begin position="279"/>
        <end position="301"/>
    </location>
</feature>
<dbReference type="PANTHER" id="PTHR22950">
    <property type="entry name" value="AMINO ACID TRANSPORTER"/>
    <property type="match status" value="1"/>
</dbReference>
<feature type="transmembrane region" description="Helical" evidence="5">
    <location>
        <begin position="321"/>
        <end position="340"/>
    </location>
</feature>
<evidence type="ECO:0000259" key="6">
    <source>
        <dbReference type="Pfam" id="PF01490"/>
    </source>
</evidence>
<dbReference type="InterPro" id="IPR013057">
    <property type="entry name" value="AA_transpt_TM"/>
</dbReference>
<feature type="transmembrane region" description="Helical" evidence="5">
    <location>
        <begin position="246"/>
        <end position="267"/>
    </location>
</feature>
<gene>
    <name evidence="7" type="ORF">DAPPUDRAFT_305508</name>
</gene>
<dbReference type="GO" id="GO:0016020">
    <property type="term" value="C:membrane"/>
    <property type="evidence" value="ECO:0000318"/>
    <property type="project" value="GO_Central"/>
</dbReference>
<evidence type="ECO:0000256" key="3">
    <source>
        <dbReference type="ARBA" id="ARBA00022989"/>
    </source>
</evidence>
<accession>E9FX96</accession>
<dbReference type="eggNOG" id="KOG1305">
    <property type="taxonomic scope" value="Eukaryota"/>
</dbReference>
<feature type="transmembrane region" description="Helical" evidence="5">
    <location>
        <begin position="396"/>
        <end position="421"/>
    </location>
</feature>
<evidence type="ECO:0000313" key="7">
    <source>
        <dbReference type="EMBL" id="EFX88038.1"/>
    </source>
</evidence>
<dbReference type="EMBL" id="GL732526">
    <property type="protein sequence ID" value="EFX88038.1"/>
    <property type="molecule type" value="Genomic_DNA"/>
</dbReference>
<dbReference type="Proteomes" id="UP000000305">
    <property type="component" value="Unassembled WGS sequence"/>
</dbReference>
<feature type="transmembrane region" description="Helical" evidence="5">
    <location>
        <begin position="433"/>
        <end position="454"/>
    </location>
</feature>
<feature type="domain" description="Amino acid transporter transmembrane" evidence="6">
    <location>
        <begin position="56"/>
        <end position="458"/>
    </location>
</feature>
<keyword evidence="8" id="KW-1185">Reference proteome</keyword>
<feature type="transmembrane region" description="Helical" evidence="5">
    <location>
        <begin position="135"/>
        <end position="156"/>
    </location>
</feature>
<evidence type="ECO:0000256" key="4">
    <source>
        <dbReference type="ARBA" id="ARBA00023136"/>
    </source>
</evidence>